<reference evidence="2 3" key="1">
    <citation type="submission" date="2014-02" db="EMBL/GenBank/DDBJ databases">
        <title>Transposable element dynamics among asymbiotic and ectomycorrhizal Amanita fungi.</title>
        <authorList>
            <consortium name="DOE Joint Genome Institute"/>
            <person name="Hess J."/>
            <person name="Skrede I."/>
            <person name="Wolfe B."/>
            <person name="LaButti K."/>
            <person name="Ohm R.A."/>
            <person name="Grigoriev I.V."/>
            <person name="Pringle A."/>
        </authorList>
    </citation>
    <scope>NUCLEOTIDE SEQUENCE [LARGE SCALE GENOMIC DNA]</scope>
    <source>
        <strain evidence="2 3">SKay4041</strain>
    </source>
</reference>
<keyword evidence="3" id="KW-1185">Reference proteome</keyword>
<keyword evidence="1" id="KW-1133">Transmembrane helix</keyword>
<organism evidence="2 3">
    <name type="scientific">Amanita thiersii Skay4041</name>
    <dbReference type="NCBI Taxonomy" id="703135"/>
    <lineage>
        <taxon>Eukaryota</taxon>
        <taxon>Fungi</taxon>
        <taxon>Dikarya</taxon>
        <taxon>Basidiomycota</taxon>
        <taxon>Agaricomycotina</taxon>
        <taxon>Agaricomycetes</taxon>
        <taxon>Agaricomycetidae</taxon>
        <taxon>Agaricales</taxon>
        <taxon>Pluteineae</taxon>
        <taxon>Amanitaceae</taxon>
        <taxon>Amanita</taxon>
    </lineage>
</organism>
<sequence>MYELPYPVASDSLTHHKSVHACVGYFSEATGIVNSIRDEEYQQLSSNIVSACQIAISHAIEGNIEVSECRLCVIMPDVLSYLRSMRDGSYSNSSRICPTWYFLVRQFYLRQSRRSLDRLLTKVENARWHRQRTITYFPDVHTVNMENSQLIDVQGDSHQHVTYNYNLRLDSAFPWLVATAVIIVLVAMIVQLRLHCQSANSL</sequence>
<dbReference type="EMBL" id="KZ302063">
    <property type="protein sequence ID" value="PFH48432.1"/>
    <property type="molecule type" value="Genomic_DNA"/>
</dbReference>
<feature type="transmembrane region" description="Helical" evidence="1">
    <location>
        <begin position="172"/>
        <end position="192"/>
    </location>
</feature>
<keyword evidence="1" id="KW-0472">Membrane</keyword>
<dbReference type="Proteomes" id="UP000242287">
    <property type="component" value="Unassembled WGS sequence"/>
</dbReference>
<gene>
    <name evidence="2" type="ORF">AMATHDRAFT_49539</name>
</gene>
<keyword evidence="1" id="KW-0812">Transmembrane</keyword>
<accession>A0A2A9NL57</accession>
<evidence type="ECO:0000313" key="3">
    <source>
        <dbReference type="Proteomes" id="UP000242287"/>
    </source>
</evidence>
<protein>
    <submittedName>
        <fullName evidence="2">Uncharacterized protein</fullName>
    </submittedName>
</protein>
<evidence type="ECO:0000256" key="1">
    <source>
        <dbReference type="SAM" id="Phobius"/>
    </source>
</evidence>
<proteinExistence type="predicted"/>
<evidence type="ECO:0000313" key="2">
    <source>
        <dbReference type="EMBL" id="PFH48432.1"/>
    </source>
</evidence>
<dbReference type="AlphaFoldDB" id="A0A2A9NL57"/>
<name>A0A2A9NL57_9AGAR</name>